<feature type="compositionally biased region" description="Low complexity" evidence="1">
    <location>
        <begin position="526"/>
        <end position="549"/>
    </location>
</feature>
<feature type="compositionally biased region" description="Pro residues" evidence="1">
    <location>
        <begin position="749"/>
        <end position="762"/>
    </location>
</feature>
<feature type="region of interest" description="Disordered" evidence="1">
    <location>
        <begin position="260"/>
        <end position="294"/>
    </location>
</feature>
<feature type="compositionally biased region" description="Basic and acidic residues" evidence="1">
    <location>
        <begin position="822"/>
        <end position="851"/>
    </location>
</feature>
<protein>
    <recommendedName>
        <fullName evidence="2">C2 NT-type domain-containing protein</fullName>
    </recommendedName>
</protein>
<evidence type="ECO:0000313" key="4">
    <source>
        <dbReference type="Proteomes" id="UP000247498"/>
    </source>
</evidence>
<dbReference type="OrthoDB" id="537413at2759"/>
<feature type="domain" description="C2 NT-type" evidence="2">
    <location>
        <begin position="2"/>
        <end position="144"/>
    </location>
</feature>
<dbReference type="InParanoid" id="A0A2V0PLQ6"/>
<feature type="compositionally biased region" description="Low complexity" evidence="1">
    <location>
        <begin position="280"/>
        <end position="294"/>
    </location>
</feature>
<feature type="region of interest" description="Disordered" evidence="1">
    <location>
        <begin position="155"/>
        <end position="247"/>
    </location>
</feature>
<dbReference type="STRING" id="307507.A0A2V0PLQ6"/>
<dbReference type="PROSITE" id="PS51840">
    <property type="entry name" value="C2_NT"/>
    <property type="match status" value="1"/>
</dbReference>
<feature type="compositionally biased region" description="Low complexity" evidence="1">
    <location>
        <begin position="449"/>
        <end position="501"/>
    </location>
</feature>
<evidence type="ECO:0000259" key="2">
    <source>
        <dbReference type="PROSITE" id="PS51840"/>
    </source>
</evidence>
<feature type="compositionally biased region" description="Gly residues" evidence="1">
    <location>
        <begin position="228"/>
        <end position="239"/>
    </location>
</feature>
<gene>
    <name evidence="3" type="ORF">Rsub_10638</name>
</gene>
<dbReference type="EMBL" id="BDRX01000112">
    <property type="protein sequence ID" value="GBF97965.1"/>
    <property type="molecule type" value="Genomic_DNA"/>
</dbReference>
<feature type="region of interest" description="Disordered" evidence="1">
    <location>
        <begin position="370"/>
        <end position="565"/>
    </location>
</feature>
<comment type="caution">
    <text evidence="3">The sequence shown here is derived from an EMBL/GenBank/DDBJ whole genome shotgun (WGS) entry which is preliminary data.</text>
</comment>
<dbReference type="InterPro" id="IPR019448">
    <property type="entry name" value="NT-C2"/>
</dbReference>
<dbReference type="AlphaFoldDB" id="A0A2V0PLQ6"/>
<keyword evidence="4" id="KW-1185">Reference proteome</keyword>
<feature type="compositionally biased region" description="Basic residues" evidence="1">
    <location>
        <begin position="502"/>
        <end position="511"/>
    </location>
</feature>
<feature type="compositionally biased region" description="Low complexity" evidence="1">
    <location>
        <begin position="716"/>
        <end position="732"/>
    </location>
</feature>
<name>A0A2V0PLQ6_9CHLO</name>
<evidence type="ECO:0000313" key="3">
    <source>
        <dbReference type="EMBL" id="GBF97965.1"/>
    </source>
</evidence>
<organism evidence="3 4">
    <name type="scientific">Raphidocelis subcapitata</name>
    <dbReference type="NCBI Taxonomy" id="307507"/>
    <lineage>
        <taxon>Eukaryota</taxon>
        <taxon>Viridiplantae</taxon>
        <taxon>Chlorophyta</taxon>
        <taxon>core chlorophytes</taxon>
        <taxon>Chlorophyceae</taxon>
        <taxon>CS clade</taxon>
        <taxon>Sphaeropleales</taxon>
        <taxon>Selenastraceae</taxon>
        <taxon>Raphidocelis</taxon>
    </lineage>
</organism>
<reference evidence="3 4" key="1">
    <citation type="journal article" date="2018" name="Sci. Rep.">
        <title>Raphidocelis subcapitata (=Pseudokirchneriella subcapitata) provides an insight into genome evolution and environmental adaptations in the Sphaeropleales.</title>
        <authorList>
            <person name="Suzuki S."/>
            <person name="Yamaguchi H."/>
            <person name="Nakajima N."/>
            <person name="Kawachi M."/>
        </authorList>
    </citation>
    <scope>NUCLEOTIDE SEQUENCE [LARGE SCALE GENOMIC DNA]</scope>
    <source>
        <strain evidence="3 4">NIES-35</strain>
    </source>
</reference>
<feature type="compositionally biased region" description="Pro residues" evidence="1">
    <location>
        <begin position="386"/>
        <end position="401"/>
    </location>
</feature>
<accession>A0A2V0PLQ6</accession>
<feature type="compositionally biased region" description="Basic and acidic residues" evidence="1">
    <location>
        <begin position="181"/>
        <end position="190"/>
    </location>
</feature>
<feature type="compositionally biased region" description="Pro residues" evidence="1">
    <location>
        <begin position="777"/>
        <end position="789"/>
    </location>
</feature>
<evidence type="ECO:0000256" key="1">
    <source>
        <dbReference type="SAM" id="MobiDB-lite"/>
    </source>
</evidence>
<proteinExistence type="predicted"/>
<feature type="region of interest" description="Disordered" evidence="1">
    <location>
        <begin position="716"/>
        <end position="863"/>
    </location>
</feature>
<sequence>MSPMPGARGTRYYFELLPHAVEGVPEGVRQVSVVMERGAKLAYTEPARVDAATGRAMLHVIIRRSATIYQSAWGGITPKEFKMKVQSLETSRRGDTLRRTIARANLDLARFAPRGAAPETHPVDLRLDGAGGGVVLRMTVRAARATGGPLGALQGHLGAGGPAEAATSSLSGAPSSLGDASSDRGGDHRGPPGAGALPLERSRSAGAGGGGPTPAEAELLARAVSGGPRSGGGGGGGGGGDDEGDYHGKAAYMDVLLGITPIPESPNAEGRGSRGGGSHPGSHPGSRGGSRAVSFSGVGSSGIGIGGAAAAGPSASAAAAAAEAEAADAGDRALLRARSAPAMRAPLERGASRSFVGSLFSSFGGGAAATAAAAAAATADDDERPPSPSPPPPPAPEPPRPTLNGPAAAQNGVGRRFFGLMEIEPSGNGAADTAAAQRPRSASPEDEAAPAVAAASVSPPASVSASAADRPSTAESPPAPPEAQLVTAPTVVAAPAPAPSSKSKKGKKKKGAAVIVEQPSPPAAPVAPVRGGSADSPGGPATPDAPAPLDLDRASSGPLPSWMWPQGREAVRGASSDALSKVIADAVEVEPLQDIARGLLAERNDWRAAADAARHEARDAEATADEARAAARDMAETVAGLQVEVQGLKEESLAGHLVEAQVKAAQMDLELGEARGALERERERARALTERVTKLEAEAESAAAAAEAARAEIAALKAAAAQRPASSGSGAPAPAPAPVASRLPWRNASPPPPQPEPQPEPPQRVSSPTADAGDASPLPPRGARAPPPGLRFGTRISAASGGGSPDGQAGDNYWSTSLVRSESQREARASALERRDSDPTDQREPRARDELMDGPPTFPSISERVASYLKAARGTAGYQA</sequence>
<dbReference type="Proteomes" id="UP000247498">
    <property type="component" value="Unassembled WGS sequence"/>
</dbReference>